<feature type="compositionally biased region" description="Low complexity" evidence="1">
    <location>
        <begin position="41"/>
        <end position="57"/>
    </location>
</feature>
<gene>
    <name evidence="2" type="ORF">CBRE1094_LOCUS31902</name>
</gene>
<evidence type="ECO:0000313" key="2">
    <source>
        <dbReference type="EMBL" id="CAD9511470.1"/>
    </source>
</evidence>
<name>A0A7S2I9C7_9EUKA</name>
<sequence length="122" mass="13198">MTQTSPQDEASNVCLKASLGATAVLLGIVLMMQGGNHDRGPLAQLAPSAPSPLRLGPQFGMRSEQSVRAQAEQAKTEIPRHGRLRRPTRHPSDLTNLYDKVESKTIQEASSDPTSMFDMSTP</sequence>
<protein>
    <submittedName>
        <fullName evidence="2">Uncharacterized protein</fullName>
    </submittedName>
</protein>
<organism evidence="2">
    <name type="scientific">Haptolina brevifila</name>
    <dbReference type="NCBI Taxonomy" id="156173"/>
    <lineage>
        <taxon>Eukaryota</taxon>
        <taxon>Haptista</taxon>
        <taxon>Haptophyta</taxon>
        <taxon>Prymnesiophyceae</taxon>
        <taxon>Prymnesiales</taxon>
        <taxon>Prymnesiaceae</taxon>
        <taxon>Haptolina</taxon>
    </lineage>
</organism>
<reference evidence="2" key="1">
    <citation type="submission" date="2021-01" db="EMBL/GenBank/DDBJ databases">
        <authorList>
            <person name="Corre E."/>
            <person name="Pelletier E."/>
            <person name="Niang G."/>
            <person name="Scheremetjew M."/>
            <person name="Finn R."/>
            <person name="Kale V."/>
            <person name="Holt S."/>
            <person name="Cochrane G."/>
            <person name="Meng A."/>
            <person name="Brown T."/>
            <person name="Cohen L."/>
        </authorList>
    </citation>
    <scope>NUCLEOTIDE SEQUENCE</scope>
    <source>
        <strain evidence="2">UTEX LB 985</strain>
    </source>
</reference>
<feature type="region of interest" description="Disordered" evidence="1">
    <location>
        <begin position="41"/>
        <end position="122"/>
    </location>
</feature>
<accession>A0A7S2I9C7</accession>
<dbReference type="AlphaFoldDB" id="A0A7S2I9C7"/>
<dbReference type="EMBL" id="HBGU01058722">
    <property type="protein sequence ID" value="CAD9511470.1"/>
    <property type="molecule type" value="Transcribed_RNA"/>
</dbReference>
<evidence type="ECO:0000256" key="1">
    <source>
        <dbReference type="SAM" id="MobiDB-lite"/>
    </source>
</evidence>
<feature type="compositionally biased region" description="Polar residues" evidence="1">
    <location>
        <begin position="106"/>
        <end position="122"/>
    </location>
</feature>
<proteinExistence type="predicted"/>